<dbReference type="OrthoDB" id="5057934at2"/>
<name>A0A3M8A829_9MICO</name>
<keyword evidence="2" id="KW-1185">Reference proteome</keyword>
<organism evidence="1 2">
    <name type="scientific">Agromyces tardus</name>
    <dbReference type="NCBI Taxonomy" id="2583849"/>
    <lineage>
        <taxon>Bacteria</taxon>
        <taxon>Bacillati</taxon>
        <taxon>Actinomycetota</taxon>
        <taxon>Actinomycetes</taxon>
        <taxon>Micrococcales</taxon>
        <taxon>Microbacteriaceae</taxon>
        <taxon>Agromyces</taxon>
    </lineage>
</organism>
<dbReference type="RefSeq" id="WP_122937353.1">
    <property type="nucleotide sequence ID" value="NZ_JBHSNT010000098.1"/>
</dbReference>
<sequence>MAGEYAVNIADLYVIQAQLSANGIALPKPIERGFELLEVIRAHQATPTGDLLSMTDEQARGRVDVLALRSHQGAHSSIGLKTGVELFHEQLLSEIREAMLPELDSIVEQLQPTFAELSKPLEVAARDFGFTWQTTSDQVIDMANEKASAAWRATGAAIGALSRIVKLRKAISTAFHVSPTLQEINDPFSLIMGGSGAHVDYSVCFAAGDNWSTTGNYYLHERIDGALNWLALAAGGLRLNTPAEVRAKLVKRRREGIPAIAVPSAEATWAG</sequence>
<reference evidence="1 2" key="1">
    <citation type="submission" date="2018-10" db="EMBL/GenBank/DDBJ databases">
        <title>Isolation, diversity and antibacterial activity of antinobacteria from the wheat rhizosphere soil.</title>
        <authorList>
            <person name="Sun T."/>
        </authorList>
    </citation>
    <scope>NUCLEOTIDE SEQUENCE [LARGE SCALE GENOMIC DNA]</scope>
    <source>
        <strain evidence="1 2">SJ-23</strain>
    </source>
</reference>
<accession>A0A3M8A829</accession>
<evidence type="ECO:0000313" key="1">
    <source>
        <dbReference type="EMBL" id="RNB47409.1"/>
    </source>
</evidence>
<comment type="caution">
    <text evidence="1">The sequence shown here is derived from an EMBL/GenBank/DDBJ whole genome shotgun (WGS) entry which is preliminary data.</text>
</comment>
<dbReference type="Proteomes" id="UP000275048">
    <property type="component" value="Unassembled WGS sequence"/>
</dbReference>
<gene>
    <name evidence="1" type="ORF">EDM22_12320</name>
</gene>
<protein>
    <submittedName>
        <fullName evidence="1">Uncharacterized protein</fullName>
    </submittedName>
</protein>
<dbReference type="AlphaFoldDB" id="A0A3M8A829"/>
<proteinExistence type="predicted"/>
<evidence type="ECO:0000313" key="2">
    <source>
        <dbReference type="Proteomes" id="UP000275048"/>
    </source>
</evidence>
<dbReference type="EMBL" id="RHHB01000025">
    <property type="protein sequence ID" value="RNB47409.1"/>
    <property type="molecule type" value="Genomic_DNA"/>
</dbReference>